<evidence type="ECO:0000313" key="4">
    <source>
        <dbReference type="Proteomes" id="UP000280696"/>
    </source>
</evidence>
<reference evidence="3 4" key="1">
    <citation type="submission" date="2018-09" db="EMBL/GenBank/DDBJ databases">
        <title>Murine metabolic-syndrome-specific gut microbial biobank.</title>
        <authorList>
            <person name="Liu C."/>
        </authorList>
    </citation>
    <scope>NUCLEOTIDE SEQUENCE [LARGE SCALE GENOMIC DNA]</scope>
    <source>
        <strain evidence="3 4">0.1xD8-82</strain>
    </source>
</reference>
<evidence type="ECO:0000256" key="1">
    <source>
        <dbReference type="ARBA" id="ARBA00022729"/>
    </source>
</evidence>
<keyword evidence="3" id="KW-0378">Hydrolase</keyword>
<protein>
    <submittedName>
        <fullName evidence="3">Alpha/beta fold hydrolase</fullName>
    </submittedName>
</protein>
<gene>
    <name evidence="3" type="ORF">D7V94_18300</name>
</gene>
<dbReference type="Proteomes" id="UP000280696">
    <property type="component" value="Unassembled WGS sequence"/>
</dbReference>
<feature type="domain" description="Peptidase S9 prolyl oligopeptidase catalytic" evidence="2">
    <location>
        <begin position="205"/>
        <end position="269"/>
    </location>
</feature>
<dbReference type="InterPro" id="IPR050955">
    <property type="entry name" value="Plant_Biomass_Hydrol_Est"/>
</dbReference>
<dbReference type="Gene3D" id="3.40.50.1820">
    <property type="entry name" value="alpha/beta hydrolase"/>
    <property type="match status" value="1"/>
</dbReference>
<dbReference type="OrthoDB" id="9764953at2"/>
<dbReference type="EMBL" id="RAYQ01000023">
    <property type="protein sequence ID" value="RKI89406.1"/>
    <property type="molecule type" value="Genomic_DNA"/>
</dbReference>
<keyword evidence="4" id="KW-1185">Reference proteome</keyword>
<dbReference type="AlphaFoldDB" id="A0A3A9AQ70"/>
<dbReference type="SUPFAM" id="SSF53474">
    <property type="entry name" value="alpha/beta-Hydrolases"/>
    <property type="match status" value="1"/>
</dbReference>
<dbReference type="GO" id="GO:0008236">
    <property type="term" value="F:serine-type peptidase activity"/>
    <property type="evidence" value="ECO:0007669"/>
    <property type="project" value="InterPro"/>
</dbReference>
<dbReference type="GO" id="GO:0006508">
    <property type="term" value="P:proteolysis"/>
    <property type="evidence" value="ECO:0007669"/>
    <property type="project" value="InterPro"/>
</dbReference>
<dbReference type="InterPro" id="IPR001375">
    <property type="entry name" value="Peptidase_S9_cat"/>
</dbReference>
<organism evidence="3 4">
    <name type="scientific">Parablautia intestinalis</name>
    <dbReference type="NCBI Taxonomy" id="2320100"/>
    <lineage>
        <taxon>Bacteria</taxon>
        <taxon>Bacillati</taxon>
        <taxon>Bacillota</taxon>
        <taxon>Clostridia</taxon>
        <taxon>Lachnospirales</taxon>
        <taxon>Lachnospiraceae</taxon>
        <taxon>Parablautia</taxon>
    </lineage>
</organism>
<dbReference type="Pfam" id="PF00326">
    <property type="entry name" value="Peptidase_S9"/>
    <property type="match status" value="1"/>
</dbReference>
<keyword evidence="1" id="KW-0732">Signal</keyword>
<proteinExistence type="predicted"/>
<dbReference type="InterPro" id="IPR029058">
    <property type="entry name" value="AB_hydrolase_fold"/>
</dbReference>
<name>A0A3A9AQ70_9FIRM</name>
<dbReference type="PANTHER" id="PTHR43037:SF1">
    <property type="entry name" value="BLL1128 PROTEIN"/>
    <property type="match status" value="1"/>
</dbReference>
<sequence>MVFRMSNFIVYSKVNDSGQEIYRFTLSGRDCVPAISIENNYKDTAIDCFLAMKTGRKSKGIEGAEVKDGVLTIDCAPFSIESNYILHVGEETYTAKDVTEVKTLWADEFEGIKEEEVNYRLYRPSAKGARPLILFLHGGGEAGTDNWRQLVGCYGPTALAEAYPDCYIMAPQARGLGITPDMKEMLKHQTFANGGALDSRTTGWNREYLASIMDIIRKMVKEGLVEPKRIYVTGFSMGGAGTLRALSVGPDLFAAAVCICPSMTPETYQILCGLTHTKIWVACSYLDHSYYRHKYIVDGIMKLRDEGNRDAKLTIYPPEDLAKYDIGTIEDMPLEAKAGWNHICWVPTYHNEYGIMSWMMDQSR</sequence>
<evidence type="ECO:0000259" key="2">
    <source>
        <dbReference type="Pfam" id="PF00326"/>
    </source>
</evidence>
<dbReference type="PANTHER" id="PTHR43037">
    <property type="entry name" value="UNNAMED PRODUCT-RELATED"/>
    <property type="match status" value="1"/>
</dbReference>
<accession>A0A3A9AQ70</accession>
<evidence type="ECO:0000313" key="3">
    <source>
        <dbReference type="EMBL" id="RKI89406.1"/>
    </source>
</evidence>
<comment type="caution">
    <text evidence="3">The sequence shown here is derived from an EMBL/GenBank/DDBJ whole genome shotgun (WGS) entry which is preliminary data.</text>
</comment>